<dbReference type="Pfam" id="PF04548">
    <property type="entry name" value="AIG1"/>
    <property type="match status" value="1"/>
</dbReference>
<sequence>MRKEGLDLYIGAAEQSMQALLALAEAQQSSEPEEDANLRAIVLVGVTGDGKSSTGNTLCGALDAFAVSGGLSSETAGVAHRDYLLIAEEVVEMRVVDTIGLHDTGLPAEEVMRRFSAFSDLTPSGIDVFLFVVRWGRFRPDHEAAVDAFVANCGESALAHTALVFTGCPLGAAELAAALDASAPESLRRLLEKLPTPPIGIENVSSPERARPALHAAVQAVCESNQRRRYSNAALAEARARHALTRETERAAFAAAVADWRKGSGPVIVEREYKQGQAGP</sequence>
<comment type="caution">
    <text evidence="4">The sequence shown here is derived from an EMBL/GenBank/DDBJ whole genome shotgun (WGS) entry which is preliminary data.</text>
</comment>
<keyword evidence="1" id="KW-0547">Nucleotide-binding</keyword>
<dbReference type="OrthoDB" id="425923at2759"/>
<proteinExistence type="predicted"/>
<dbReference type="InterPro" id="IPR027417">
    <property type="entry name" value="P-loop_NTPase"/>
</dbReference>
<dbReference type="Proteomes" id="UP000037460">
    <property type="component" value="Unassembled WGS sequence"/>
</dbReference>
<dbReference type="AlphaFoldDB" id="A0A0M0J7B4"/>
<feature type="domain" description="AIG1-type G" evidence="3">
    <location>
        <begin position="40"/>
        <end position="243"/>
    </location>
</feature>
<organism evidence="4 5">
    <name type="scientific">Chrysochromulina tobinii</name>
    <dbReference type="NCBI Taxonomy" id="1460289"/>
    <lineage>
        <taxon>Eukaryota</taxon>
        <taxon>Haptista</taxon>
        <taxon>Haptophyta</taxon>
        <taxon>Prymnesiophyceae</taxon>
        <taxon>Prymnesiales</taxon>
        <taxon>Chrysochromulinaceae</taxon>
        <taxon>Chrysochromulina</taxon>
    </lineage>
</organism>
<evidence type="ECO:0000256" key="2">
    <source>
        <dbReference type="ARBA" id="ARBA00023134"/>
    </source>
</evidence>
<keyword evidence="5" id="KW-1185">Reference proteome</keyword>
<name>A0A0M0J7B4_9EUKA</name>
<gene>
    <name evidence="4" type="ORF">Ctob_002097</name>
</gene>
<dbReference type="InterPro" id="IPR045058">
    <property type="entry name" value="GIMA/IAN/Toc"/>
</dbReference>
<evidence type="ECO:0000313" key="4">
    <source>
        <dbReference type="EMBL" id="KOO22365.1"/>
    </source>
</evidence>
<dbReference type="GO" id="GO:0005525">
    <property type="term" value="F:GTP binding"/>
    <property type="evidence" value="ECO:0007669"/>
    <property type="project" value="UniProtKB-KW"/>
</dbReference>
<dbReference type="PANTHER" id="PTHR10903">
    <property type="entry name" value="GTPASE, IMAP FAMILY MEMBER-RELATED"/>
    <property type="match status" value="1"/>
</dbReference>
<accession>A0A0M0J7B4</accession>
<dbReference type="SUPFAM" id="SSF52540">
    <property type="entry name" value="P-loop containing nucleoside triphosphate hydrolases"/>
    <property type="match status" value="1"/>
</dbReference>
<dbReference type="InterPro" id="IPR006703">
    <property type="entry name" value="G_AIG1"/>
</dbReference>
<reference evidence="5" key="1">
    <citation type="journal article" date="2015" name="PLoS Genet.">
        <title>Genome Sequence and Transcriptome Analyses of Chrysochromulina tobin: Metabolic Tools for Enhanced Algal Fitness in the Prominent Order Prymnesiales (Haptophyceae).</title>
        <authorList>
            <person name="Hovde B.T."/>
            <person name="Deodato C.R."/>
            <person name="Hunsperger H.M."/>
            <person name="Ryken S.A."/>
            <person name="Yost W."/>
            <person name="Jha R.K."/>
            <person name="Patterson J."/>
            <person name="Monnat R.J. Jr."/>
            <person name="Barlow S.B."/>
            <person name="Starkenburg S.R."/>
            <person name="Cattolico R.A."/>
        </authorList>
    </citation>
    <scope>NUCLEOTIDE SEQUENCE</scope>
    <source>
        <strain evidence="5">CCMP291</strain>
    </source>
</reference>
<protein>
    <submittedName>
        <fullName evidence="4">Gtpase imap family member 4-like protein</fullName>
    </submittedName>
</protein>
<evidence type="ECO:0000256" key="1">
    <source>
        <dbReference type="ARBA" id="ARBA00022741"/>
    </source>
</evidence>
<evidence type="ECO:0000259" key="3">
    <source>
        <dbReference type="Pfam" id="PF04548"/>
    </source>
</evidence>
<dbReference type="Gene3D" id="3.40.50.300">
    <property type="entry name" value="P-loop containing nucleotide triphosphate hydrolases"/>
    <property type="match status" value="1"/>
</dbReference>
<keyword evidence="2" id="KW-0342">GTP-binding</keyword>
<dbReference type="EMBL" id="JWZX01003284">
    <property type="protein sequence ID" value="KOO22365.1"/>
    <property type="molecule type" value="Genomic_DNA"/>
</dbReference>
<evidence type="ECO:0000313" key="5">
    <source>
        <dbReference type="Proteomes" id="UP000037460"/>
    </source>
</evidence>
<dbReference type="PANTHER" id="PTHR10903:SF184">
    <property type="entry name" value="GTP-BINDING PROTEIN A"/>
    <property type="match status" value="1"/>
</dbReference>